<feature type="transmembrane region" description="Helical" evidence="1">
    <location>
        <begin position="86"/>
        <end position="107"/>
    </location>
</feature>
<dbReference type="PANTHER" id="PTHR34989">
    <property type="entry name" value="PROTEIN HDED"/>
    <property type="match status" value="1"/>
</dbReference>
<feature type="transmembrane region" description="Helical" evidence="1">
    <location>
        <begin position="32"/>
        <end position="53"/>
    </location>
</feature>
<feature type="transmembrane region" description="Helical" evidence="1">
    <location>
        <begin position="116"/>
        <end position="136"/>
    </location>
</feature>
<dbReference type="GO" id="GO:0005886">
    <property type="term" value="C:plasma membrane"/>
    <property type="evidence" value="ECO:0007669"/>
    <property type="project" value="TreeGrafter"/>
</dbReference>
<dbReference type="EMBL" id="QFQS01000001">
    <property type="protein sequence ID" value="PZR00402.1"/>
    <property type="molecule type" value="Genomic_DNA"/>
</dbReference>
<dbReference type="AlphaFoldDB" id="A0A2W5SBI7"/>
<feature type="transmembrane region" description="Helical" evidence="1">
    <location>
        <begin position="148"/>
        <end position="168"/>
    </location>
</feature>
<name>A0A2W5SBI7_CERSP</name>
<dbReference type="Proteomes" id="UP000248975">
    <property type="component" value="Unassembled WGS sequence"/>
</dbReference>
<keyword evidence="1" id="KW-1133">Transmembrane helix</keyword>
<reference evidence="2 3" key="1">
    <citation type="submission" date="2017-08" db="EMBL/GenBank/DDBJ databases">
        <title>Infants hospitalized years apart are colonized by the same room-sourced microbial strains.</title>
        <authorList>
            <person name="Brooks B."/>
            <person name="Olm M.R."/>
            <person name="Firek B.A."/>
            <person name="Baker R."/>
            <person name="Thomas B.C."/>
            <person name="Morowitz M.J."/>
            <person name="Banfield J.F."/>
        </authorList>
    </citation>
    <scope>NUCLEOTIDE SEQUENCE [LARGE SCALE GENOMIC DNA]</scope>
    <source>
        <strain evidence="2">S2_003_000_R2_11</strain>
    </source>
</reference>
<organism evidence="2 3">
    <name type="scientific">Cereibacter sphaeroides</name>
    <name type="common">Rhodobacter sphaeroides</name>
    <dbReference type="NCBI Taxonomy" id="1063"/>
    <lineage>
        <taxon>Bacteria</taxon>
        <taxon>Pseudomonadati</taxon>
        <taxon>Pseudomonadota</taxon>
        <taxon>Alphaproteobacteria</taxon>
        <taxon>Rhodobacterales</taxon>
        <taxon>Paracoccaceae</taxon>
        <taxon>Cereibacter</taxon>
    </lineage>
</organism>
<evidence type="ECO:0008006" key="4">
    <source>
        <dbReference type="Google" id="ProtNLM"/>
    </source>
</evidence>
<dbReference type="InterPro" id="IPR005325">
    <property type="entry name" value="DUF308_memb"/>
</dbReference>
<keyword evidence="1" id="KW-0472">Membrane</keyword>
<feature type="transmembrane region" description="Helical" evidence="1">
    <location>
        <begin position="60"/>
        <end position="80"/>
    </location>
</feature>
<protein>
    <recommendedName>
        <fullName evidence="4">HdeD family acid-resistance protein</fullName>
    </recommendedName>
</protein>
<accession>A0A2W5SBI7</accession>
<evidence type="ECO:0000313" key="3">
    <source>
        <dbReference type="Proteomes" id="UP000248975"/>
    </source>
</evidence>
<proteinExistence type="predicted"/>
<evidence type="ECO:0000313" key="2">
    <source>
        <dbReference type="EMBL" id="PZR00402.1"/>
    </source>
</evidence>
<keyword evidence="1" id="KW-0812">Transmembrane</keyword>
<dbReference type="Pfam" id="PF03729">
    <property type="entry name" value="DUF308"/>
    <property type="match status" value="1"/>
</dbReference>
<sequence>MVKHWFLLLLAGIVATAGGIFALFNPVEATFAATTIVAWLFIIMGVLQIVAAFGDMTVSARLWTALLGILAIVIGIWILGNPIAGSMALTWTIGLLFLVEGIVKLVLSFATRGSPYFWMLLLSGAVSVLLGGMILANFPASALTIPGILLAIDLISTGVSMVALSLHLKSRGVPA</sequence>
<gene>
    <name evidence="2" type="ORF">DI533_07465</name>
</gene>
<comment type="caution">
    <text evidence="2">The sequence shown here is derived from an EMBL/GenBank/DDBJ whole genome shotgun (WGS) entry which is preliminary data.</text>
</comment>
<dbReference type="PANTHER" id="PTHR34989:SF1">
    <property type="entry name" value="PROTEIN HDED"/>
    <property type="match status" value="1"/>
</dbReference>
<evidence type="ECO:0000256" key="1">
    <source>
        <dbReference type="SAM" id="Phobius"/>
    </source>
</evidence>
<dbReference type="InterPro" id="IPR052712">
    <property type="entry name" value="Acid_resist_chaperone_HdeD"/>
</dbReference>